<feature type="transmembrane region" description="Helical" evidence="1">
    <location>
        <begin position="240"/>
        <end position="262"/>
    </location>
</feature>
<dbReference type="PANTHER" id="PTHR47518">
    <property type="entry name" value="SERPENTINE RECEPTOR CLASS EPSILON-13-RELATED"/>
    <property type="match status" value="1"/>
</dbReference>
<sequence length="309" mass="37429">METSDIFMTIFDFLSILGFLLTNILVLFALKVVKKKVEWHIHFRSIIYIGLFSLCASSIINFGLGMINVRFNNNVYENLSDEWESAYNWILHCALYFNHFYRYVQWSICLERLVATIKIKTYEKFVIRCFWLFAFIVIGVVSYFTLQIMYWTNMVRKRHFIFIFLDIPIYITFTILWYTNRKMAKNQKFIIKTLSQKYQVRENRFIFWLYIPIITIYMIQQMMFHLFAFKLQTDKTLNKYFIILYGGRTFILLLHLVPIIFVKSLHNWYLKLKKNSNQINETDKDNRPKTNSIKVGEAYFKMLHNAWNS</sequence>
<keyword evidence="1" id="KW-0812">Transmembrane</keyword>
<keyword evidence="2" id="KW-1185">Reference proteome</keyword>
<proteinExistence type="predicted"/>
<dbReference type="Proteomes" id="UP000046392">
    <property type="component" value="Unplaced"/>
</dbReference>
<dbReference type="PANTHER" id="PTHR47518:SF8">
    <property type="entry name" value="G PROTEIN-COUPLED RECEPTOR"/>
    <property type="match status" value="1"/>
</dbReference>
<dbReference type="AlphaFoldDB" id="A0A0N5BEI1"/>
<name>A0A0N5BEI1_STREA</name>
<organism evidence="2 3">
    <name type="scientific">Strongyloides papillosus</name>
    <name type="common">Intestinal threadworm</name>
    <dbReference type="NCBI Taxonomy" id="174720"/>
    <lineage>
        <taxon>Eukaryota</taxon>
        <taxon>Metazoa</taxon>
        <taxon>Ecdysozoa</taxon>
        <taxon>Nematoda</taxon>
        <taxon>Chromadorea</taxon>
        <taxon>Rhabditida</taxon>
        <taxon>Tylenchina</taxon>
        <taxon>Panagrolaimomorpha</taxon>
        <taxon>Strongyloidoidea</taxon>
        <taxon>Strongyloididae</taxon>
        <taxon>Strongyloides</taxon>
    </lineage>
</organism>
<feature type="transmembrane region" description="Helical" evidence="1">
    <location>
        <begin position="6"/>
        <end position="33"/>
    </location>
</feature>
<keyword evidence="1" id="KW-0472">Membrane</keyword>
<feature type="transmembrane region" description="Helical" evidence="1">
    <location>
        <begin position="125"/>
        <end position="146"/>
    </location>
</feature>
<feature type="transmembrane region" description="Helical" evidence="1">
    <location>
        <begin position="205"/>
        <end position="228"/>
    </location>
</feature>
<protein>
    <submittedName>
        <fullName evidence="3">Serpentine receptor class gamma</fullName>
    </submittedName>
</protein>
<reference evidence="3" key="1">
    <citation type="submission" date="2017-02" db="UniProtKB">
        <authorList>
            <consortium name="WormBaseParasite"/>
        </authorList>
    </citation>
    <scope>IDENTIFICATION</scope>
</reference>
<feature type="transmembrane region" description="Helical" evidence="1">
    <location>
        <begin position="45"/>
        <end position="66"/>
    </location>
</feature>
<evidence type="ECO:0000256" key="1">
    <source>
        <dbReference type="SAM" id="Phobius"/>
    </source>
</evidence>
<evidence type="ECO:0000313" key="3">
    <source>
        <dbReference type="WBParaSite" id="SPAL_0000440600.1"/>
    </source>
</evidence>
<dbReference type="InterPro" id="IPR052854">
    <property type="entry name" value="Serpentine_rcpt_epsilon"/>
</dbReference>
<accession>A0A0N5BEI1</accession>
<dbReference type="WBParaSite" id="SPAL_0000440600.1">
    <property type="protein sequence ID" value="SPAL_0000440600.1"/>
    <property type="gene ID" value="SPAL_0000440600"/>
</dbReference>
<keyword evidence="1" id="KW-1133">Transmembrane helix</keyword>
<feature type="transmembrane region" description="Helical" evidence="1">
    <location>
        <begin position="158"/>
        <end position="178"/>
    </location>
</feature>
<evidence type="ECO:0000313" key="2">
    <source>
        <dbReference type="Proteomes" id="UP000046392"/>
    </source>
</evidence>